<accession>A0A2N5TI02</accession>
<keyword evidence="2" id="KW-1185">Reference proteome</keyword>
<name>A0A2N5TI02_9BASI</name>
<evidence type="ECO:0000313" key="2">
    <source>
        <dbReference type="Proteomes" id="UP000235388"/>
    </source>
</evidence>
<sequence>ALWRKLDKDSQVKYGNPDYLETFPNPFIAIREAAAARAAALAAEDTEPSGAPVQMGPKKRRKQYVDMKPDQWAKKTILDMKRIGEAYQVEGFLVLVSQKGKRVVINAGGSYLGQEYLDMTERDEKVINAASNFCEFVSGHKAIMKHTGVDPLSLMKNKPKKGGKTRVVIHDGKYDKGNKIAVYYPLTLFPD</sequence>
<dbReference type="STRING" id="200324.A0A2N5TI02"/>
<dbReference type="AlphaFoldDB" id="A0A2N5TI02"/>
<evidence type="ECO:0000313" key="1">
    <source>
        <dbReference type="EMBL" id="PLW25137.1"/>
    </source>
</evidence>
<protein>
    <submittedName>
        <fullName evidence="1">Uncharacterized protein</fullName>
    </submittedName>
</protein>
<dbReference type="EMBL" id="PGCJ01000645">
    <property type="protein sequence ID" value="PLW25137.1"/>
    <property type="molecule type" value="Genomic_DNA"/>
</dbReference>
<proteinExistence type="predicted"/>
<comment type="caution">
    <text evidence="1">The sequence shown here is derived from an EMBL/GenBank/DDBJ whole genome shotgun (WGS) entry which is preliminary data.</text>
</comment>
<feature type="non-terminal residue" evidence="1">
    <location>
        <position position="1"/>
    </location>
</feature>
<dbReference type="Proteomes" id="UP000235388">
    <property type="component" value="Unassembled WGS sequence"/>
</dbReference>
<gene>
    <name evidence="1" type="ORF">PCANC_25467</name>
</gene>
<reference evidence="1 2" key="1">
    <citation type="submission" date="2017-11" db="EMBL/GenBank/DDBJ databases">
        <title>De novo assembly and phasing of dikaryotic genomes from two isolates of Puccinia coronata f. sp. avenae, the causal agent of oat crown rust.</title>
        <authorList>
            <person name="Miller M.E."/>
            <person name="Zhang Y."/>
            <person name="Omidvar V."/>
            <person name="Sperschneider J."/>
            <person name="Schwessinger B."/>
            <person name="Raley C."/>
            <person name="Palmer J.M."/>
            <person name="Garnica D."/>
            <person name="Upadhyaya N."/>
            <person name="Rathjen J."/>
            <person name="Taylor J.M."/>
            <person name="Park R.F."/>
            <person name="Dodds P.N."/>
            <person name="Hirsch C.D."/>
            <person name="Kianian S.F."/>
            <person name="Figueroa M."/>
        </authorList>
    </citation>
    <scope>NUCLEOTIDE SEQUENCE [LARGE SCALE GENOMIC DNA]</scope>
    <source>
        <strain evidence="1">12NC29</strain>
    </source>
</reference>
<organism evidence="1 2">
    <name type="scientific">Puccinia coronata f. sp. avenae</name>
    <dbReference type="NCBI Taxonomy" id="200324"/>
    <lineage>
        <taxon>Eukaryota</taxon>
        <taxon>Fungi</taxon>
        <taxon>Dikarya</taxon>
        <taxon>Basidiomycota</taxon>
        <taxon>Pucciniomycotina</taxon>
        <taxon>Pucciniomycetes</taxon>
        <taxon>Pucciniales</taxon>
        <taxon>Pucciniaceae</taxon>
        <taxon>Puccinia</taxon>
    </lineage>
</organism>